<evidence type="ECO:0000313" key="2">
    <source>
        <dbReference type="Proteomes" id="UP001322277"/>
    </source>
</evidence>
<evidence type="ECO:0000313" key="1">
    <source>
        <dbReference type="EMBL" id="WQF85442.1"/>
    </source>
</evidence>
<organism evidence="1 2">
    <name type="scientific">Colletotrichum destructivum</name>
    <dbReference type="NCBI Taxonomy" id="34406"/>
    <lineage>
        <taxon>Eukaryota</taxon>
        <taxon>Fungi</taxon>
        <taxon>Dikarya</taxon>
        <taxon>Ascomycota</taxon>
        <taxon>Pezizomycotina</taxon>
        <taxon>Sordariomycetes</taxon>
        <taxon>Hypocreomycetidae</taxon>
        <taxon>Glomerellales</taxon>
        <taxon>Glomerellaceae</taxon>
        <taxon>Colletotrichum</taxon>
        <taxon>Colletotrichum destructivum species complex</taxon>
    </lineage>
</organism>
<dbReference type="EMBL" id="CP137310">
    <property type="protein sequence ID" value="WQF85442.1"/>
    <property type="molecule type" value="Genomic_DNA"/>
</dbReference>
<name>A0AAX4IQ64_9PEZI</name>
<protein>
    <submittedName>
        <fullName evidence="1">Uncharacterized protein</fullName>
    </submittedName>
</protein>
<dbReference type="AlphaFoldDB" id="A0AAX4IQ64"/>
<proteinExistence type="predicted"/>
<dbReference type="GeneID" id="87946958"/>
<dbReference type="Proteomes" id="UP001322277">
    <property type="component" value="Chromosome 6"/>
</dbReference>
<dbReference type="KEGG" id="cdet:87946958"/>
<sequence>MPGLPTITPASSTLATVHLILGDSPCDDLDRVHSQAMGCTAANHDNAAEDLVHETTKDIDQMIQQAAQSMPPTGS</sequence>
<keyword evidence="2" id="KW-1185">Reference proteome</keyword>
<reference evidence="2" key="1">
    <citation type="journal article" date="2023" name="bioRxiv">
        <title>Complete genome of the Medicago anthracnose fungus, Colletotrichum destructivum, reveals a mini-chromosome-like region within a core chromosome.</title>
        <authorList>
            <person name="Lapalu N."/>
            <person name="Simon A."/>
            <person name="Lu A."/>
            <person name="Plaumann P.-L."/>
            <person name="Amselem J."/>
            <person name="Pigne S."/>
            <person name="Auger A."/>
            <person name="Koch C."/>
            <person name="Dallery J.-F."/>
            <person name="O'Connell R.J."/>
        </authorList>
    </citation>
    <scope>NUCLEOTIDE SEQUENCE [LARGE SCALE GENOMIC DNA]</scope>
    <source>
        <strain evidence="2">CBS 520.97</strain>
    </source>
</reference>
<gene>
    <name evidence="1" type="ORF">CDEST_10456</name>
</gene>
<dbReference type="RefSeq" id="XP_062782665.1">
    <property type="nucleotide sequence ID" value="XM_062926614.1"/>
</dbReference>
<accession>A0AAX4IQ64</accession>